<gene>
    <name evidence="2" type="ORF">KSX_52480</name>
</gene>
<organism evidence="2 3">
    <name type="scientific">Ktedonospora formicarum</name>
    <dbReference type="NCBI Taxonomy" id="2778364"/>
    <lineage>
        <taxon>Bacteria</taxon>
        <taxon>Bacillati</taxon>
        <taxon>Chloroflexota</taxon>
        <taxon>Ktedonobacteria</taxon>
        <taxon>Ktedonobacterales</taxon>
        <taxon>Ktedonobacteraceae</taxon>
        <taxon>Ktedonospora</taxon>
    </lineage>
</organism>
<feature type="transmembrane region" description="Helical" evidence="1">
    <location>
        <begin position="9"/>
        <end position="29"/>
    </location>
</feature>
<sequence length="78" mass="8734">MENEKNSTLLYGVIVATVVALLLSLYYLIPNINHIPIPAEADPTLVHYKYVELFGSLAVLGVIGTMILLLQRLARRKR</sequence>
<dbReference type="Proteomes" id="UP000612362">
    <property type="component" value="Unassembled WGS sequence"/>
</dbReference>
<name>A0A8J3I5G5_9CHLR</name>
<keyword evidence="3" id="KW-1185">Reference proteome</keyword>
<proteinExistence type="predicted"/>
<dbReference type="EMBL" id="BNJF01000002">
    <property type="protein sequence ID" value="GHO47085.1"/>
    <property type="molecule type" value="Genomic_DNA"/>
</dbReference>
<evidence type="ECO:0000313" key="3">
    <source>
        <dbReference type="Proteomes" id="UP000612362"/>
    </source>
</evidence>
<comment type="caution">
    <text evidence="2">The sequence shown here is derived from an EMBL/GenBank/DDBJ whole genome shotgun (WGS) entry which is preliminary data.</text>
</comment>
<keyword evidence="1" id="KW-1133">Transmembrane helix</keyword>
<accession>A0A8J3I5G5</accession>
<reference evidence="2" key="1">
    <citation type="submission" date="2020-10" db="EMBL/GenBank/DDBJ databases">
        <title>Taxonomic study of unclassified bacteria belonging to the class Ktedonobacteria.</title>
        <authorList>
            <person name="Yabe S."/>
            <person name="Wang C.M."/>
            <person name="Zheng Y."/>
            <person name="Sakai Y."/>
            <person name="Cavaletti L."/>
            <person name="Monciardini P."/>
            <person name="Donadio S."/>
        </authorList>
    </citation>
    <scope>NUCLEOTIDE SEQUENCE</scope>
    <source>
        <strain evidence="2">SOSP1-1</strain>
    </source>
</reference>
<feature type="transmembrane region" description="Helical" evidence="1">
    <location>
        <begin position="49"/>
        <end position="70"/>
    </location>
</feature>
<dbReference type="AlphaFoldDB" id="A0A8J3I5G5"/>
<evidence type="ECO:0000313" key="2">
    <source>
        <dbReference type="EMBL" id="GHO47085.1"/>
    </source>
</evidence>
<dbReference type="RefSeq" id="WP_220196400.1">
    <property type="nucleotide sequence ID" value="NZ_BNJF01000002.1"/>
</dbReference>
<evidence type="ECO:0000256" key="1">
    <source>
        <dbReference type="SAM" id="Phobius"/>
    </source>
</evidence>
<keyword evidence="1" id="KW-0812">Transmembrane</keyword>
<protein>
    <submittedName>
        <fullName evidence="2">Uncharacterized protein</fullName>
    </submittedName>
</protein>
<keyword evidence="1" id="KW-0472">Membrane</keyword>